<dbReference type="Pfam" id="PF20504">
    <property type="entry name" value="IntS14_C"/>
    <property type="match status" value="1"/>
</dbReference>
<comment type="subcellular location">
    <subcellularLocation>
        <location evidence="1">Nucleus</location>
    </subcellularLocation>
</comment>
<dbReference type="Pfam" id="PF19435">
    <property type="entry name" value="IntS14_b-barrel"/>
    <property type="match status" value="1"/>
</dbReference>
<comment type="caution">
    <text evidence="5">The sequence shown here is derived from an EMBL/GenBank/DDBJ whole genome shotgun (WGS) entry which is preliminary data.</text>
</comment>
<dbReference type="PANTHER" id="PTHR13532">
    <property type="match status" value="1"/>
</dbReference>
<dbReference type="EMBL" id="JAKMXF010000298">
    <property type="protein sequence ID" value="KAI6652599.1"/>
    <property type="molecule type" value="Genomic_DNA"/>
</dbReference>
<evidence type="ECO:0000256" key="1">
    <source>
        <dbReference type="ARBA" id="ARBA00004123"/>
    </source>
</evidence>
<sequence>MPVIILLDRSLSMWRQISNIDERVRVFDFACKVVATIFDYFKENFQFEFVTLATFSSGVVKMPAGSYEEIRKRLSCYAFGDKSDIVKCIKQFIRGYHYDWSSYQPLNLIIISDGLFSPPNILENPIESILFPFPCRVYWYFLNNYETIQHRIEPLKNFFRDPTHAFEYLYTLENTITSTNVVELATQLCASQFLPFNGMLRFGFKESEISLFPPPSLTLFESNVDFLTNEISKSYRICGNLCQTFPEELNIFGFIHSKDAQFTPCLTRHLILDSKRVSLSCSNSLEKQPVDFQEDLTKQPSLRVILYTSLLRSEKVAVVKLRPDWFAYIFATNDDSKKRSINLVLSVLPPGASNPLLGPMDRIGCIEKPQIPIRDHEFSYSSGTSHIWLKYDTLHTDITKLQRYAKKMTERQSAFLSELNKLKNAAYCYGYYELLDVIRQTLTEEKNSAVDQKSAEFLEYVLKQLETAQPGKEIVSGGFEFSVQAQRHTK</sequence>
<evidence type="ECO:0000256" key="2">
    <source>
        <dbReference type="ARBA" id="ARBA00023242"/>
    </source>
</evidence>
<keyword evidence="6" id="KW-1185">Reference proteome</keyword>
<dbReference type="InterPro" id="IPR045814">
    <property type="entry name" value="IntS14_b-barrel"/>
</dbReference>
<dbReference type="SUPFAM" id="SSF53300">
    <property type="entry name" value="vWA-like"/>
    <property type="match status" value="1"/>
</dbReference>
<gene>
    <name evidence="5" type="ORF">LOD99_4384</name>
</gene>
<dbReference type="Proteomes" id="UP001165289">
    <property type="component" value="Unassembled WGS sequence"/>
</dbReference>
<dbReference type="GO" id="GO:0032039">
    <property type="term" value="C:integrator complex"/>
    <property type="evidence" value="ECO:0007669"/>
    <property type="project" value="InterPro"/>
</dbReference>
<dbReference type="InterPro" id="IPR046471">
    <property type="entry name" value="IntS14_C"/>
</dbReference>
<feature type="domain" description="Integrator complex subunit 14 C-terminal" evidence="4">
    <location>
        <begin position="387"/>
        <end position="445"/>
    </location>
</feature>
<evidence type="ECO:0000259" key="3">
    <source>
        <dbReference type="Pfam" id="PF19435"/>
    </source>
</evidence>
<evidence type="ECO:0008006" key="7">
    <source>
        <dbReference type="Google" id="ProtNLM"/>
    </source>
</evidence>
<feature type="domain" description="Integrator complex subunit 14 beta-barrel" evidence="3">
    <location>
        <begin position="243"/>
        <end position="351"/>
    </location>
</feature>
<dbReference type="GO" id="GO:0034472">
    <property type="term" value="P:snRNA 3'-end processing"/>
    <property type="evidence" value="ECO:0007669"/>
    <property type="project" value="TreeGrafter"/>
</dbReference>
<dbReference type="InterPro" id="IPR036465">
    <property type="entry name" value="vWFA_dom_sf"/>
</dbReference>
<proteinExistence type="predicted"/>
<evidence type="ECO:0000313" key="6">
    <source>
        <dbReference type="Proteomes" id="UP001165289"/>
    </source>
</evidence>
<accession>A0AAV7JVT2</accession>
<dbReference type="InterPro" id="IPR039841">
    <property type="entry name" value="INTS14"/>
</dbReference>
<reference evidence="5 6" key="1">
    <citation type="journal article" date="2023" name="BMC Biol.">
        <title>The compact genome of the sponge Oopsacas minuta (Hexactinellida) is lacking key metazoan core genes.</title>
        <authorList>
            <person name="Santini S."/>
            <person name="Schenkelaars Q."/>
            <person name="Jourda C."/>
            <person name="Duchesne M."/>
            <person name="Belahbib H."/>
            <person name="Rocher C."/>
            <person name="Selva M."/>
            <person name="Riesgo A."/>
            <person name="Vervoort M."/>
            <person name="Leys S.P."/>
            <person name="Kodjabachian L."/>
            <person name="Le Bivic A."/>
            <person name="Borchiellini C."/>
            <person name="Claverie J.M."/>
            <person name="Renard E."/>
        </authorList>
    </citation>
    <scope>NUCLEOTIDE SEQUENCE [LARGE SCALE GENOMIC DNA]</scope>
    <source>
        <strain evidence="5">SPO-2</strain>
    </source>
</reference>
<keyword evidence="2" id="KW-0539">Nucleus</keyword>
<name>A0AAV7JVT2_9METZ</name>
<evidence type="ECO:0000313" key="5">
    <source>
        <dbReference type="EMBL" id="KAI6652599.1"/>
    </source>
</evidence>
<protein>
    <recommendedName>
        <fullName evidence="7">Integrator complex subunit 14</fullName>
    </recommendedName>
</protein>
<evidence type="ECO:0000259" key="4">
    <source>
        <dbReference type="Pfam" id="PF20504"/>
    </source>
</evidence>
<dbReference type="AlphaFoldDB" id="A0AAV7JVT2"/>
<organism evidence="5 6">
    <name type="scientific">Oopsacas minuta</name>
    <dbReference type="NCBI Taxonomy" id="111878"/>
    <lineage>
        <taxon>Eukaryota</taxon>
        <taxon>Metazoa</taxon>
        <taxon>Porifera</taxon>
        <taxon>Hexactinellida</taxon>
        <taxon>Hexasterophora</taxon>
        <taxon>Lyssacinosida</taxon>
        <taxon>Leucopsacidae</taxon>
        <taxon>Oopsacas</taxon>
    </lineage>
</organism>
<dbReference type="PANTHER" id="PTHR13532:SF3">
    <property type="entry name" value="INTEGRATOR COMPLEX SUBUNIT 14"/>
    <property type="match status" value="1"/>
</dbReference>